<dbReference type="Gene3D" id="1.20.1440.60">
    <property type="entry name" value="23S rRNA-intervening sequence"/>
    <property type="match status" value="1"/>
</dbReference>
<dbReference type="SUPFAM" id="SSF158446">
    <property type="entry name" value="IVS-encoded protein-like"/>
    <property type="match status" value="1"/>
</dbReference>
<protein>
    <submittedName>
        <fullName evidence="2">Four helix bundle protein</fullName>
    </submittedName>
</protein>
<evidence type="ECO:0000256" key="1">
    <source>
        <dbReference type="SAM" id="Coils"/>
    </source>
</evidence>
<comment type="caution">
    <text evidence="2">The sequence shown here is derived from an EMBL/GenBank/DDBJ whole genome shotgun (WGS) entry which is preliminary data.</text>
</comment>
<reference evidence="2 3" key="1">
    <citation type="submission" date="2018-08" db="EMBL/GenBank/DDBJ databases">
        <title>A genome reference for cultivated species of the human gut microbiota.</title>
        <authorList>
            <person name="Zou Y."/>
            <person name="Xue W."/>
            <person name="Luo G."/>
        </authorList>
    </citation>
    <scope>NUCLEOTIDE SEQUENCE [LARGE SCALE GENOMIC DNA]</scope>
    <source>
        <strain evidence="2 3">AF42-9</strain>
    </source>
</reference>
<dbReference type="NCBIfam" id="TIGR02436">
    <property type="entry name" value="four helix bundle protein"/>
    <property type="match status" value="1"/>
</dbReference>
<proteinExistence type="predicted"/>
<organism evidence="2 3">
    <name type="scientific">Leyella stercorea</name>
    <dbReference type="NCBI Taxonomy" id="363265"/>
    <lineage>
        <taxon>Bacteria</taxon>
        <taxon>Pseudomonadati</taxon>
        <taxon>Bacteroidota</taxon>
        <taxon>Bacteroidia</taxon>
        <taxon>Bacteroidales</taxon>
        <taxon>Prevotellaceae</taxon>
        <taxon>Leyella</taxon>
    </lineage>
</organism>
<dbReference type="InterPro" id="IPR036583">
    <property type="entry name" value="23S_rRNA_IVS_sf"/>
</dbReference>
<dbReference type="NCBIfam" id="TIGR04258">
    <property type="entry name" value="4helix_suffix"/>
    <property type="match status" value="1"/>
</dbReference>
<accession>A0A415GRH8</accession>
<dbReference type="EMBL" id="QRNO01000003">
    <property type="protein sequence ID" value="RHK52828.1"/>
    <property type="molecule type" value="Genomic_DNA"/>
</dbReference>
<name>A0A415GRH8_9BACT</name>
<gene>
    <name evidence="2" type="ORF">DW060_01295</name>
</gene>
<dbReference type="InterPro" id="IPR012657">
    <property type="entry name" value="23S_rRNA-intervening_sequence"/>
</dbReference>
<keyword evidence="3" id="KW-1185">Reference proteome</keyword>
<dbReference type="AlphaFoldDB" id="A0A415GRH8"/>
<dbReference type="InterPro" id="IPR026354">
    <property type="entry name" value="4helix_suffix_dom"/>
</dbReference>
<sequence>MAETSNTQHVLKSQANWNALYFYQKSDVIYQLAFAFCDRFIHLYKDRTRDQVIQAARSCKQNIVEGLADGVASTEMQLKLLNVARASLKELREDFEDYIKSRHLQFFVSGEPRYADMLNYCRYHNRLSDYEPFFAQWTDEQMCNYAITLCHFIDRMMMSFLKKLEQEFITEGGIKERMHRARTGYRQQQDERLKQLEAELPRLKQALAEAQAEAAKWKAAFEDLKQRALKMYYEKEEEIKRLKEQLGEENL</sequence>
<keyword evidence="1" id="KW-0175">Coiled coil</keyword>
<dbReference type="Proteomes" id="UP000286598">
    <property type="component" value="Unassembled WGS sequence"/>
</dbReference>
<feature type="coiled-coil region" evidence="1">
    <location>
        <begin position="186"/>
        <end position="245"/>
    </location>
</feature>
<dbReference type="OrthoDB" id="9796189at2"/>
<evidence type="ECO:0000313" key="3">
    <source>
        <dbReference type="Proteomes" id="UP000286598"/>
    </source>
</evidence>
<evidence type="ECO:0000313" key="2">
    <source>
        <dbReference type="EMBL" id="RHK52828.1"/>
    </source>
</evidence>